<protein>
    <submittedName>
        <fullName evidence="1">Glycosyltransferase</fullName>
    </submittedName>
</protein>
<evidence type="ECO:0000313" key="1">
    <source>
        <dbReference type="EMBL" id="CDL92178.1"/>
    </source>
</evidence>
<dbReference type="EMBL" id="CBXI010000040">
    <property type="protein sequence ID" value="CDL92178.1"/>
    <property type="molecule type" value="Genomic_DNA"/>
</dbReference>
<dbReference type="OrthoDB" id="9797829at2"/>
<name>W6N6A0_CLOTY</name>
<keyword evidence="1" id="KW-0808">Transferase</keyword>
<sequence>MLKNHIKKLYKNYKLKTQYKYYLNFYKYIEFNKIDQIIPNKIEKIYFIIPGMFKSSGGHTSILRLGTYLSGFGYEIYYISYIDQDLNEMRNNAYSNLNNYKGTILDKSHLNNLKADIIIATLWESVYYIKNLNGYKMYFVQDYEPYFYTYGEKFLLAQKTYELGLHMVSLGRWNKFMIEKYCNPISKMDFIEFPYEKSEYKSVERDFLQYKNKKEINLAVYVKFDEKRAPFIIQIMLKKLESNLSDDGIKLNIYYFGANKNDKFLNGTNLGKLNTEQLFNLYKKCDFGMVASLTNISLVPYEMIATNLPVIEFKEGTFTYFFDEESAILTSFDCKELYNKLIYYLNNNYELESMTRHACKILENLSWYNSAKQFNDILTSLKKNKDVKK</sequence>
<reference evidence="1 2" key="1">
    <citation type="journal article" date="2015" name="Genome Announc.">
        <title>Draft Genome Sequence of Clostridium tyrobutyricum Strain DIVETGP, Isolated from Cow's Milk for Grana Padano Production.</title>
        <authorList>
            <person name="Soggiu A."/>
            <person name="Piras C."/>
            <person name="Gaiarsa S."/>
            <person name="Sassera D."/>
            <person name="Roncada P."/>
            <person name="Bendixen E."/>
            <person name="Brasca M."/>
            <person name="Bonizzi L."/>
        </authorList>
    </citation>
    <scope>NUCLEOTIDE SEQUENCE [LARGE SCALE GENOMIC DNA]</scope>
    <source>
        <strain evidence="1 2">DIVETGP</strain>
    </source>
</reference>
<dbReference type="GO" id="GO:0016740">
    <property type="term" value="F:transferase activity"/>
    <property type="evidence" value="ECO:0007669"/>
    <property type="project" value="UniProtKB-KW"/>
</dbReference>
<dbReference type="RefSeq" id="WP_017895091.1">
    <property type="nucleotide sequence ID" value="NZ_CBXI010000040.1"/>
</dbReference>
<keyword evidence="2" id="KW-1185">Reference proteome</keyword>
<dbReference type="AlphaFoldDB" id="W6N6A0"/>
<proteinExistence type="predicted"/>
<dbReference type="SUPFAM" id="SSF53756">
    <property type="entry name" value="UDP-Glycosyltransferase/glycogen phosphorylase"/>
    <property type="match status" value="1"/>
</dbReference>
<evidence type="ECO:0000313" key="2">
    <source>
        <dbReference type="Proteomes" id="UP000019482"/>
    </source>
</evidence>
<dbReference type="GeneID" id="29420581"/>
<organism evidence="1 2">
    <name type="scientific">Clostridium tyrobutyricum DIVETGP</name>
    <dbReference type="NCBI Taxonomy" id="1408889"/>
    <lineage>
        <taxon>Bacteria</taxon>
        <taxon>Bacillati</taxon>
        <taxon>Bacillota</taxon>
        <taxon>Clostridia</taxon>
        <taxon>Eubacteriales</taxon>
        <taxon>Clostridiaceae</taxon>
        <taxon>Clostridium</taxon>
    </lineage>
</organism>
<dbReference type="Proteomes" id="UP000019482">
    <property type="component" value="Unassembled WGS sequence"/>
</dbReference>
<dbReference type="Gene3D" id="3.40.50.11090">
    <property type="match status" value="1"/>
</dbReference>
<dbReference type="Gene3D" id="3.40.50.2000">
    <property type="entry name" value="Glycogen Phosphorylase B"/>
    <property type="match status" value="1"/>
</dbReference>
<accession>W6N6A0</accession>
<comment type="caution">
    <text evidence="1">The sequence shown here is derived from an EMBL/GenBank/DDBJ whole genome shotgun (WGS) entry which is preliminary data.</text>
</comment>
<gene>
    <name evidence="1" type="ORF">CTDIVETGP_2248</name>
</gene>